<evidence type="ECO:0000313" key="1">
    <source>
        <dbReference type="EMBL" id="OIQ70756.1"/>
    </source>
</evidence>
<reference evidence="1" key="1">
    <citation type="submission" date="2016-10" db="EMBL/GenBank/DDBJ databases">
        <title>Sequence of Gallionella enrichment culture.</title>
        <authorList>
            <person name="Poehlein A."/>
            <person name="Muehling M."/>
            <person name="Daniel R."/>
        </authorList>
    </citation>
    <scope>NUCLEOTIDE SEQUENCE</scope>
</reference>
<dbReference type="AlphaFoldDB" id="A0A1J5PT27"/>
<sequence length="79" mass="8591">MLSSITEKRAEELASSVDHAWLTGEARCACDETDYFHDLNNVIEVAKGSDSCQCVEGADLSKFLGLLRRHVGSDFAGGR</sequence>
<comment type="caution">
    <text evidence="1">The sequence shown here is derived from an EMBL/GenBank/DDBJ whole genome shotgun (WGS) entry which is preliminary data.</text>
</comment>
<proteinExistence type="predicted"/>
<organism evidence="1">
    <name type="scientific">mine drainage metagenome</name>
    <dbReference type="NCBI Taxonomy" id="410659"/>
    <lineage>
        <taxon>unclassified sequences</taxon>
        <taxon>metagenomes</taxon>
        <taxon>ecological metagenomes</taxon>
    </lineage>
</organism>
<gene>
    <name evidence="1" type="ORF">GALL_476320</name>
</gene>
<dbReference type="EMBL" id="MLJW01004045">
    <property type="protein sequence ID" value="OIQ70756.1"/>
    <property type="molecule type" value="Genomic_DNA"/>
</dbReference>
<name>A0A1J5PT27_9ZZZZ</name>
<accession>A0A1J5PT27</accession>
<protein>
    <submittedName>
        <fullName evidence="1">Uncharacterized protein</fullName>
    </submittedName>
</protein>